<gene>
    <name evidence="4" type="ORF">MAM_05389</name>
</gene>
<dbReference type="Proteomes" id="UP000030816">
    <property type="component" value="Unassembled WGS sequence"/>
</dbReference>
<dbReference type="GO" id="GO:0006351">
    <property type="term" value="P:DNA-templated transcription"/>
    <property type="evidence" value="ECO:0007669"/>
    <property type="project" value="InterPro"/>
</dbReference>
<evidence type="ECO:0000259" key="3">
    <source>
        <dbReference type="Pfam" id="PF04082"/>
    </source>
</evidence>
<dbReference type="InterPro" id="IPR007219">
    <property type="entry name" value="XnlR_reg_dom"/>
</dbReference>
<dbReference type="CDD" id="cd12148">
    <property type="entry name" value="fungal_TF_MHR"/>
    <property type="match status" value="1"/>
</dbReference>
<evidence type="ECO:0000256" key="1">
    <source>
        <dbReference type="ARBA" id="ARBA00023242"/>
    </source>
</evidence>
<dbReference type="GeneID" id="63739844"/>
<dbReference type="PANTHER" id="PTHR47425:SF3">
    <property type="entry name" value="ZN(II)2CYS6 TRANSCRIPTION FACTOR (EUROFUNG)"/>
    <property type="match status" value="1"/>
</dbReference>
<dbReference type="STRING" id="1081103.A0A0B2WS36"/>
<dbReference type="AlphaFoldDB" id="A0A0B2WS36"/>
<comment type="caution">
    <text evidence="4">The sequence shown here is derived from an EMBL/GenBank/DDBJ whole genome shotgun (WGS) entry which is preliminary data.</text>
</comment>
<dbReference type="PANTHER" id="PTHR47425">
    <property type="entry name" value="FARB-RELATED"/>
    <property type="match status" value="1"/>
</dbReference>
<protein>
    <submittedName>
        <fullName evidence="4">Transcription factor, fungi</fullName>
    </submittedName>
</protein>
<dbReference type="InterPro" id="IPR052761">
    <property type="entry name" value="Fungal_Detox/Toxin_TFs"/>
</dbReference>
<feature type="region of interest" description="Disordered" evidence="2">
    <location>
        <begin position="43"/>
        <end position="63"/>
    </location>
</feature>
<sequence>MSIAFDAWEFELLSAESAGLALDSNRETGSRSNVDLSTRARYSVQQSTARSSNPSTGGAASMGRQAAEDLQRLRLGNAQLNEIPFNALLHFTISDFSKNMSTAWAEHSISDLLTLIITTSPTRSAPSTELLSTVLASFRARCAPLLKCRVIVVFDTYEQITTRHRLKKGYVTPTSAENYHTYKKNVKHLFLHEYLQSASDGTDLTECCGEAEYGSPNTAPVSFATASTPDGRITFVEAMGQRLGFGLAVRTALRKVATPYVWVHQHDWALILDIPIASLLSVMRASESDHGKPIKYICLPSGRRIFYATSAQVMPFPELRKLATALSGDYMSPGSPSTTVPLTPMFFWHDKPHVASTAHYLQRVFPSRLAMMRGAFIEDTIGQRARSQMKEGHWAKWATWLYNPHHGKQVCLQHLHGRTWRGREEEKRMKEVYCERNRAALRQLAEAANDKANVGTRSRLLEDDPAIAISLHLSGEDMNPDQLCITPDGQGPYSTLPEDGQYLPKHSGDEINARRHDAGLDTNGTTYMTANFAPGPVSGSWREGPIREADGTPSLQYFDEERGILSLVMNISHDDGSKSSRSVFAPVNDTTALTPRDLQHLEQKGCFTLPSREMQDVLLRAYFHNVHPFAPIVDVADFVHRYATGKVSVLLLWSMFVAAASFIDEKLPTSELGATRIEVKSTSFQRAKALYELEYEKEAIVLIQSTYLMSYWLRGLDNMNGPWYWLGIAI</sequence>
<accession>A0A0B2WS36</accession>
<keyword evidence="1" id="KW-0539">Nucleus</keyword>
<dbReference type="RefSeq" id="XP_040677899.1">
    <property type="nucleotide sequence ID" value="XM_040824187.1"/>
</dbReference>
<dbReference type="Pfam" id="PF04082">
    <property type="entry name" value="Fungal_trans"/>
    <property type="match status" value="1"/>
</dbReference>
<keyword evidence="5" id="KW-1185">Reference proteome</keyword>
<evidence type="ECO:0000313" key="5">
    <source>
        <dbReference type="Proteomes" id="UP000030816"/>
    </source>
</evidence>
<feature type="compositionally biased region" description="Polar residues" evidence="2">
    <location>
        <begin position="43"/>
        <end position="58"/>
    </location>
</feature>
<dbReference type="EMBL" id="AZHE01000013">
    <property type="protein sequence ID" value="KHN96833.1"/>
    <property type="molecule type" value="Genomic_DNA"/>
</dbReference>
<reference evidence="4 5" key="1">
    <citation type="journal article" date="2014" name="Proc. Natl. Acad. Sci. U.S.A.">
        <title>Trajectory and genomic determinants of fungal-pathogen speciation and host adaptation.</title>
        <authorList>
            <person name="Hu X."/>
            <person name="Xiao G."/>
            <person name="Zheng P."/>
            <person name="Shang Y."/>
            <person name="Su Y."/>
            <person name="Zhang X."/>
            <person name="Liu X."/>
            <person name="Zhan S."/>
            <person name="St Leger R.J."/>
            <person name="Wang C."/>
        </authorList>
    </citation>
    <scope>NUCLEOTIDE SEQUENCE [LARGE SCALE GENOMIC DNA]</scope>
    <source>
        <strain evidence="4 5">ARSEF 1941</strain>
    </source>
</reference>
<feature type="domain" description="Xylanolytic transcriptional activator regulatory" evidence="3">
    <location>
        <begin position="619"/>
        <end position="730"/>
    </location>
</feature>
<dbReference type="OrthoDB" id="414322at2759"/>
<proteinExistence type="predicted"/>
<dbReference type="GO" id="GO:0003677">
    <property type="term" value="F:DNA binding"/>
    <property type="evidence" value="ECO:0007669"/>
    <property type="project" value="InterPro"/>
</dbReference>
<dbReference type="GO" id="GO:0008270">
    <property type="term" value="F:zinc ion binding"/>
    <property type="evidence" value="ECO:0007669"/>
    <property type="project" value="InterPro"/>
</dbReference>
<dbReference type="HOGENOM" id="CLU_379502_0_0_1"/>
<evidence type="ECO:0000313" key="4">
    <source>
        <dbReference type="EMBL" id="KHN96833.1"/>
    </source>
</evidence>
<evidence type="ECO:0000256" key="2">
    <source>
        <dbReference type="SAM" id="MobiDB-lite"/>
    </source>
</evidence>
<name>A0A0B2WS36_METAS</name>
<organism evidence="4 5">
    <name type="scientific">Metarhizium album (strain ARSEF 1941)</name>
    <dbReference type="NCBI Taxonomy" id="1081103"/>
    <lineage>
        <taxon>Eukaryota</taxon>
        <taxon>Fungi</taxon>
        <taxon>Dikarya</taxon>
        <taxon>Ascomycota</taxon>
        <taxon>Pezizomycotina</taxon>
        <taxon>Sordariomycetes</taxon>
        <taxon>Hypocreomycetidae</taxon>
        <taxon>Hypocreales</taxon>
        <taxon>Clavicipitaceae</taxon>
        <taxon>Metarhizium</taxon>
    </lineage>
</organism>